<organism evidence="7 8">
    <name type="scientific">Candidatus Azambacteria bacterium RBG_16_47_10</name>
    <dbReference type="NCBI Taxonomy" id="1797292"/>
    <lineage>
        <taxon>Bacteria</taxon>
        <taxon>Candidatus Azamiibacteriota</taxon>
    </lineage>
</organism>
<dbReference type="SFLD" id="SFLDS00029">
    <property type="entry name" value="Radical_SAM"/>
    <property type="match status" value="1"/>
</dbReference>
<dbReference type="CDD" id="cd01335">
    <property type="entry name" value="Radical_SAM"/>
    <property type="match status" value="1"/>
</dbReference>
<comment type="caution">
    <text evidence="7">The sequence shown here is derived from an EMBL/GenBank/DDBJ whole genome shotgun (WGS) entry which is preliminary data.</text>
</comment>
<evidence type="ECO:0000313" key="7">
    <source>
        <dbReference type="EMBL" id="OGD24371.1"/>
    </source>
</evidence>
<dbReference type="EMBL" id="MEYI01000004">
    <property type="protein sequence ID" value="OGD24371.1"/>
    <property type="molecule type" value="Genomic_DNA"/>
</dbReference>
<evidence type="ECO:0000313" key="8">
    <source>
        <dbReference type="Proteomes" id="UP000176639"/>
    </source>
</evidence>
<evidence type="ECO:0000256" key="5">
    <source>
        <dbReference type="ARBA" id="ARBA00023014"/>
    </source>
</evidence>
<feature type="domain" description="Radical SAM core" evidence="6">
    <location>
        <begin position="85"/>
        <end position="317"/>
    </location>
</feature>
<sequence>MEKQKYSKKKVNYFRYRKMGDKHLITNDFGNFAVLSGMDYATYVAGKIPETSALFAELAQKGFIKDRMNFAELIRKFQSKNAFIKLGPSLHIIVVTLRCNHTCLYCHASSGPEKNKELDMPVDLAKDVVDAIFKTNNQNINIEFQGGEPLLNWDVVKFIIEYSREKQKIDKKNVQLSLVSNFSLMTDEKLNFLLKNQVSLSTSFDGPSAVHNKNRVYLAGNSYENVVKWLKKSLRLYKKNCQTFLPGALTTITRYTLPYYKELVDEYVSLGLPNIYIRNLNPFGFAKKTWEQIGYTPEEFIDFYKKSMEYIIGLNLKGKKIREQLAVTFLTKILTDHDPNHMDYRSPCGAGIGQVAYNYNGDIYTCDEGRMFGRVGDDSFKMGNVRENSYKEIMESDVVKSMCLASCLDAIPGCNECAYKPYCGVCPVYNYSEQGNIFGQMPTNGRCKINMAVFDYLFEKMQDKKVKMIFEEWVRV</sequence>
<dbReference type="PANTHER" id="PTHR43273">
    <property type="entry name" value="ANAEROBIC SULFATASE-MATURATING ENZYME HOMOLOG ASLB-RELATED"/>
    <property type="match status" value="1"/>
</dbReference>
<dbReference type="AlphaFoldDB" id="A0A1F5B188"/>
<dbReference type="GO" id="GO:0051536">
    <property type="term" value="F:iron-sulfur cluster binding"/>
    <property type="evidence" value="ECO:0007669"/>
    <property type="project" value="UniProtKB-KW"/>
</dbReference>
<evidence type="ECO:0000259" key="6">
    <source>
        <dbReference type="PROSITE" id="PS51918"/>
    </source>
</evidence>
<dbReference type="InterPro" id="IPR007197">
    <property type="entry name" value="rSAM"/>
</dbReference>
<dbReference type="SUPFAM" id="SSF102114">
    <property type="entry name" value="Radical SAM enzymes"/>
    <property type="match status" value="1"/>
</dbReference>
<dbReference type="InterPro" id="IPR023867">
    <property type="entry name" value="Sulphatase_maturase_rSAM"/>
</dbReference>
<keyword evidence="2" id="KW-0949">S-adenosyl-L-methionine</keyword>
<keyword evidence="3" id="KW-0479">Metal-binding</keyword>
<dbReference type="GO" id="GO:0016491">
    <property type="term" value="F:oxidoreductase activity"/>
    <property type="evidence" value="ECO:0007669"/>
    <property type="project" value="InterPro"/>
</dbReference>
<evidence type="ECO:0000256" key="1">
    <source>
        <dbReference type="ARBA" id="ARBA00001966"/>
    </source>
</evidence>
<dbReference type="Pfam" id="PF13186">
    <property type="entry name" value="SPASM"/>
    <property type="match status" value="1"/>
</dbReference>
<dbReference type="PROSITE" id="PS51918">
    <property type="entry name" value="RADICAL_SAM"/>
    <property type="match status" value="1"/>
</dbReference>
<accession>A0A1F5B188</accession>
<dbReference type="InterPro" id="IPR013785">
    <property type="entry name" value="Aldolase_TIM"/>
</dbReference>
<dbReference type="PANTHER" id="PTHR43273:SF8">
    <property type="entry name" value="RADICAL SAM DOMAIN PROTEIN"/>
    <property type="match status" value="1"/>
</dbReference>
<dbReference type="NCBIfam" id="TIGR03978">
    <property type="entry name" value="rSAM_paired_1"/>
    <property type="match status" value="1"/>
</dbReference>
<evidence type="ECO:0000256" key="4">
    <source>
        <dbReference type="ARBA" id="ARBA00023004"/>
    </source>
</evidence>
<dbReference type="Proteomes" id="UP000176639">
    <property type="component" value="Unassembled WGS sequence"/>
</dbReference>
<comment type="cofactor">
    <cofactor evidence="1">
        <name>[4Fe-4S] cluster</name>
        <dbReference type="ChEBI" id="CHEBI:49883"/>
    </cofactor>
</comment>
<gene>
    <name evidence="7" type="ORF">A2Z10_00265</name>
</gene>
<name>A0A1F5B188_9BACT</name>
<dbReference type="SFLD" id="SFLDG01386">
    <property type="entry name" value="main_SPASM_domain-containing"/>
    <property type="match status" value="1"/>
</dbReference>
<keyword evidence="4" id="KW-0408">Iron</keyword>
<dbReference type="SFLD" id="SFLDG01067">
    <property type="entry name" value="SPASM/twitch_domain_containing"/>
    <property type="match status" value="1"/>
</dbReference>
<evidence type="ECO:0000256" key="2">
    <source>
        <dbReference type="ARBA" id="ARBA00022691"/>
    </source>
</evidence>
<dbReference type="Pfam" id="PF04055">
    <property type="entry name" value="Radical_SAM"/>
    <property type="match status" value="1"/>
</dbReference>
<reference evidence="7 8" key="1">
    <citation type="journal article" date="2016" name="Nat. Commun.">
        <title>Thousands of microbial genomes shed light on interconnected biogeochemical processes in an aquifer system.</title>
        <authorList>
            <person name="Anantharaman K."/>
            <person name="Brown C.T."/>
            <person name="Hug L.A."/>
            <person name="Sharon I."/>
            <person name="Castelle C.J."/>
            <person name="Probst A.J."/>
            <person name="Thomas B.C."/>
            <person name="Singh A."/>
            <person name="Wilkins M.J."/>
            <person name="Karaoz U."/>
            <person name="Brodie E.L."/>
            <person name="Williams K.H."/>
            <person name="Hubbard S.S."/>
            <person name="Banfield J.F."/>
        </authorList>
    </citation>
    <scope>NUCLEOTIDE SEQUENCE [LARGE SCALE GENOMIC DNA]</scope>
</reference>
<dbReference type="Gene3D" id="3.20.20.70">
    <property type="entry name" value="Aldolase class I"/>
    <property type="match status" value="1"/>
</dbReference>
<dbReference type="NCBIfam" id="TIGR04085">
    <property type="entry name" value="rSAM_more_4Fe4S"/>
    <property type="match status" value="1"/>
</dbReference>
<evidence type="ECO:0000256" key="3">
    <source>
        <dbReference type="ARBA" id="ARBA00022723"/>
    </source>
</evidence>
<protein>
    <submittedName>
        <fullName evidence="7">His-Xaa-Ser system radical SAM maturase HxsB</fullName>
    </submittedName>
</protein>
<dbReference type="InterPro" id="IPR023885">
    <property type="entry name" value="4Fe4S-binding_SPASM_dom"/>
</dbReference>
<dbReference type="InterPro" id="IPR024023">
    <property type="entry name" value="rSAM_paired_HxsB"/>
</dbReference>
<dbReference type="GO" id="GO:0046872">
    <property type="term" value="F:metal ion binding"/>
    <property type="evidence" value="ECO:0007669"/>
    <property type="project" value="UniProtKB-KW"/>
</dbReference>
<dbReference type="SFLD" id="SFLDG01384">
    <property type="entry name" value="thioether_bond_formation_requi"/>
    <property type="match status" value="1"/>
</dbReference>
<keyword evidence="5" id="KW-0411">Iron-sulfur</keyword>
<proteinExistence type="predicted"/>
<dbReference type="InterPro" id="IPR058240">
    <property type="entry name" value="rSAM_sf"/>
</dbReference>